<dbReference type="EMBL" id="JACEGQ020000007">
    <property type="protein sequence ID" value="KAH8503116.1"/>
    <property type="molecule type" value="Genomic_DNA"/>
</dbReference>
<dbReference type="PANTHER" id="PTHR12790">
    <property type="entry name" value="TRANSCRIPTION INITIATION FACTOR IA RRN3"/>
    <property type="match status" value="1"/>
</dbReference>
<feature type="chain" id="PRO_5035918825" evidence="2">
    <location>
        <begin position="28"/>
        <end position="392"/>
    </location>
</feature>
<reference evidence="3" key="1">
    <citation type="journal article" date="2021" name="J. Hered.">
        <title>Genome Assembly of Salicaceae Populus deltoides (Eastern Cottonwood) I-69 Based on Nanopore Sequencing and Hi-C Technologies.</title>
        <authorList>
            <person name="Bai S."/>
            <person name="Wu H."/>
            <person name="Zhang J."/>
            <person name="Pan Z."/>
            <person name="Zhao W."/>
            <person name="Li Z."/>
            <person name="Tong C."/>
        </authorList>
    </citation>
    <scope>NUCLEOTIDE SEQUENCE</scope>
    <source>
        <tissue evidence="3">Leaf</tissue>
    </source>
</reference>
<dbReference type="GO" id="GO:0005634">
    <property type="term" value="C:nucleus"/>
    <property type="evidence" value="ECO:0007669"/>
    <property type="project" value="TreeGrafter"/>
</dbReference>
<evidence type="ECO:0000313" key="4">
    <source>
        <dbReference type="Proteomes" id="UP000807159"/>
    </source>
</evidence>
<protein>
    <submittedName>
        <fullName evidence="3">Uncharacterized protein</fullName>
    </submittedName>
</protein>
<dbReference type="GO" id="GO:0001181">
    <property type="term" value="F:RNA polymerase I general transcription initiation factor activity"/>
    <property type="evidence" value="ECO:0007669"/>
    <property type="project" value="InterPro"/>
</dbReference>
<proteinExistence type="inferred from homology"/>
<dbReference type="AlphaFoldDB" id="A0A8T2YDH5"/>
<gene>
    <name evidence="3" type="ORF">H0E87_014430</name>
</gene>
<name>A0A8T2YDH5_POPDE</name>
<organism evidence="3 4">
    <name type="scientific">Populus deltoides</name>
    <name type="common">Eastern poplar</name>
    <name type="synonym">Eastern cottonwood</name>
    <dbReference type="NCBI Taxonomy" id="3696"/>
    <lineage>
        <taxon>Eukaryota</taxon>
        <taxon>Viridiplantae</taxon>
        <taxon>Streptophyta</taxon>
        <taxon>Embryophyta</taxon>
        <taxon>Tracheophyta</taxon>
        <taxon>Spermatophyta</taxon>
        <taxon>Magnoliopsida</taxon>
        <taxon>eudicotyledons</taxon>
        <taxon>Gunneridae</taxon>
        <taxon>Pentapetalae</taxon>
        <taxon>rosids</taxon>
        <taxon>fabids</taxon>
        <taxon>Malpighiales</taxon>
        <taxon>Salicaceae</taxon>
        <taxon>Saliceae</taxon>
        <taxon>Populus</taxon>
    </lineage>
</organism>
<feature type="signal peptide" evidence="2">
    <location>
        <begin position="1"/>
        <end position="27"/>
    </location>
</feature>
<keyword evidence="2" id="KW-0732">Signal</keyword>
<dbReference type="Proteomes" id="UP000807159">
    <property type="component" value="Chromosome 7"/>
</dbReference>
<accession>A0A8T2YDH5</accession>
<dbReference type="GO" id="GO:0006361">
    <property type="term" value="P:transcription initiation at RNA polymerase I promoter"/>
    <property type="evidence" value="ECO:0007669"/>
    <property type="project" value="InterPro"/>
</dbReference>
<evidence type="ECO:0000256" key="1">
    <source>
        <dbReference type="ARBA" id="ARBA00010098"/>
    </source>
</evidence>
<comment type="caution">
    <text evidence="3">The sequence shown here is derived from an EMBL/GenBank/DDBJ whole genome shotgun (WGS) entry which is preliminary data.</text>
</comment>
<keyword evidence="4" id="KW-1185">Reference proteome</keyword>
<comment type="similarity">
    <text evidence="1">Belongs to the RRN3 family.</text>
</comment>
<dbReference type="Pfam" id="PF05327">
    <property type="entry name" value="RRN3"/>
    <property type="match status" value="2"/>
</dbReference>
<dbReference type="GO" id="GO:0001042">
    <property type="term" value="F:RNA polymerase I core binding"/>
    <property type="evidence" value="ECO:0007669"/>
    <property type="project" value="TreeGrafter"/>
</dbReference>
<evidence type="ECO:0000256" key="2">
    <source>
        <dbReference type="SAM" id="SignalP"/>
    </source>
</evidence>
<sequence length="392" mass="44543">MIFGMSMWNCVPDVMGALLELVICVAASNGKYVDLCLDMLINNFMPPMESHMLRNACVQAIKEQVLPRVHAGLEVIVDLVPMAAINLSTTVVQTRPMFFRKDFNTDHLKCHLQIYLKNMLMLEGGAIREFVGNSMLVEVVAIGWDEMLRDDLCKGIFTMELEDEDEVVDTMVRQIMMLDDTIFEHLEASADKKPLGEAGGLVFVKSGFVTRIQKHLKLSIMHASFLENFIMDHVNFKCAFKISWNYERALLSNEINIECSYAQSQLLLVSIESILKHKLGPLELCLPSIVNEFLKQAKAAHLFTISKAFIFEDLLESDLSRDFDGLEWLDMFFPFDPCIRNHVKTTNDVEDEDNSDEDIADDFGVVNQENFMEEGMARSLTKILILMNLSMG</sequence>
<dbReference type="InterPro" id="IPR007991">
    <property type="entry name" value="RNA_pol_I_trans_ini_fac_RRN3"/>
</dbReference>
<dbReference type="PANTHER" id="PTHR12790:SF0">
    <property type="entry name" value="RNA POLYMERASE I-SPECIFIC TRANSCRIPTION INITIATION FACTOR RRN3-RELATED"/>
    <property type="match status" value="1"/>
</dbReference>
<evidence type="ECO:0000313" key="3">
    <source>
        <dbReference type="EMBL" id="KAH8503116.1"/>
    </source>
</evidence>